<evidence type="ECO:0008006" key="7">
    <source>
        <dbReference type="Google" id="ProtNLM"/>
    </source>
</evidence>
<dbReference type="Pfam" id="PF00232">
    <property type="entry name" value="Glyco_hydro_1"/>
    <property type="match status" value="1"/>
</dbReference>
<dbReference type="AlphaFoldDB" id="A0AAW1VR72"/>
<keyword evidence="4" id="KW-0732">Signal</keyword>
<dbReference type="PANTHER" id="PTHR10353">
    <property type="entry name" value="GLYCOSYL HYDROLASE"/>
    <property type="match status" value="1"/>
</dbReference>
<evidence type="ECO:0000256" key="4">
    <source>
        <dbReference type="SAM" id="SignalP"/>
    </source>
</evidence>
<dbReference type="Proteomes" id="UP001457282">
    <property type="component" value="Unassembled WGS sequence"/>
</dbReference>
<dbReference type="PROSITE" id="PS00572">
    <property type="entry name" value="GLYCOSYL_HYDROL_F1_1"/>
    <property type="match status" value="1"/>
</dbReference>
<comment type="caution">
    <text evidence="5">The sequence shown here is derived from an EMBL/GenBank/DDBJ whole genome shotgun (WGS) entry which is preliminary data.</text>
</comment>
<dbReference type="InterPro" id="IPR018120">
    <property type="entry name" value="Glyco_hydro_1_AS"/>
</dbReference>
<dbReference type="GO" id="GO:0008422">
    <property type="term" value="F:beta-glucosidase activity"/>
    <property type="evidence" value="ECO:0007669"/>
    <property type="project" value="TreeGrafter"/>
</dbReference>
<dbReference type="PANTHER" id="PTHR10353:SF297">
    <property type="entry name" value="VICIANIN HYDROLASE-LIKE"/>
    <property type="match status" value="1"/>
</dbReference>
<protein>
    <recommendedName>
        <fullName evidence="7">Beta-glucosidase 12-like</fullName>
    </recommendedName>
</protein>
<dbReference type="PRINTS" id="PR00131">
    <property type="entry name" value="GLHYDRLASE1"/>
</dbReference>
<reference evidence="5 6" key="1">
    <citation type="journal article" date="2023" name="G3 (Bethesda)">
        <title>A chromosome-length genome assembly and annotation of blackberry (Rubus argutus, cv. 'Hillquist').</title>
        <authorList>
            <person name="Bruna T."/>
            <person name="Aryal R."/>
            <person name="Dudchenko O."/>
            <person name="Sargent D.J."/>
            <person name="Mead D."/>
            <person name="Buti M."/>
            <person name="Cavallini A."/>
            <person name="Hytonen T."/>
            <person name="Andres J."/>
            <person name="Pham M."/>
            <person name="Weisz D."/>
            <person name="Mascagni F."/>
            <person name="Usai G."/>
            <person name="Natali L."/>
            <person name="Bassil N."/>
            <person name="Fernandez G.E."/>
            <person name="Lomsadze A."/>
            <person name="Armour M."/>
            <person name="Olukolu B."/>
            <person name="Poorten T."/>
            <person name="Britton C."/>
            <person name="Davik J."/>
            <person name="Ashrafi H."/>
            <person name="Aiden E.L."/>
            <person name="Borodovsky M."/>
            <person name="Worthington M."/>
        </authorList>
    </citation>
    <scope>NUCLEOTIDE SEQUENCE [LARGE SCALE GENOMIC DNA]</scope>
    <source>
        <strain evidence="5">PI 553951</strain>
    </source>
</reference>
<evidence type="ECO:0000313" key="6">
    <source>
        <dbReference type="Proteomes" id="UP001457282"/>
    </source>
</evidence>
<proteinExistence type="inferred from homology"/>
<evidence type="ECO:0000256" key="2">
    <source>
        <dbReference type="PROSITE-ProRule" id="PRU10055"/>
    </source>
</evidence>
<name>A0AAW1VR72_RUBAR</name>
<feature type="signal peptide" evidence="4">
    <location>
        <begin position="1"/>
        <end position="25"/>
    </location>
</feature>
<accession>A0AAW1VR72</accession>
<comment type="similarity">
    <text evidence="1 3">Belongs to the glycosyl hydrolase 1 family.</text>
</comment>
<evidence type="ECO:0000256" key="3">
    <source>
        <dbReference type="RuleBase" id="RU003690"/>
    </source>
</evidence>
<dbReference type="InterPro" id="IPR001360">
    <property type="entry name" value="Glyco_hydro_1"/>
</dbReference>
<dbReference type="GO" id="GO:0005975">
    <property type="term" value="P:carbohydrate metabolic process"/>
    <property type="evidence" value="ECO:0007669"/>
    <property type="project" value="InterPro"/>
</dbReference>
<gene>
    <name evidence="5" type="ORF">M0R45_033967</name>
</gene>
<feature type="active site" description="Nucleophile" evidence="2">
    <location>
        <position position="347"/>
    </location>
</feature>
<dbReference type="InterPro" id="IPR017853">
    <property type="entry name" value="GH"/>
</dbReference>
<evidence type="ECO:0000313" key="5">
    <source>
        <dbReference type="EMBL" id="KAK9909989.1"/>
    </source>
</evidence>
<keyword evidence="6" id="KW-1185">Reference proteome</keyword>
<dbReference type="Gene3D" id="3.20.20.80">
    <property type="entry name" value="Glycosidases"/>
    <property type="match status" value="2"/>
</dbReference>
<feature type="chain" id="PRO_5043743967" description="Beta-glucosidase 12-like" evidence="4">
    <location>
        <begin position="26"/>
        <end position="441"/>
    </location>
</feature>
<dbReference type="EMBL" id="JBEDUW010000007">
    <property type="protein sequence ID" value="KAK9909989.1"/>
    <property type="molecule type" value="Genomic_DNA"/>
</dbReference>
<evidence type="ECO:0000256" key="1">
    <source>
        <dbReference type="ARBA" id="ARBA00010838"/>
    </source>
</evidence>
<organism evidence="5 6">
    <name type="scientific">Rubus argutus</name>
    <name type="common">Southern blackberry</name>
    <dbReference type="NCBI Taxonomy" id="59490"/>
    <lineage>
        <taxon>Eukaryota</taxon>
        <taxon>Viridiplantae</taxon>
        <taxon>Streptophyta</taxon>
        <taxon>Embryophyta</taxon>
        <taxon>Tracheophyta</taxon>
        <taxon>Spermatophyta</taxon>
        <taxon>Magnoliopsida</taxon>
        <taxon>eudicotyledons</taxon>
        <taxon>Gunneridae</taxon>
        <taxon>Pentapetalae</taxon>
        <taxon>rosids</taxon>
        <taxon>fabids</taxon>
        <taxon>Rosales</taxon>
        <taxon>Rosaceae</taxon>
        <taxon>Rosoideae</taxon>
        <taxon>Rosoideae incertae sedis</taxon>
        <taxon>Rubus</taxon>
    </lineage>
</organism>
<dbReference type="SUPFAM" id="SSF51445">
    <property type="entry name" value="(Trans)glycosidases"/>
    <property type="match status" value="1"/>
</dbReference>
<sequence>MAIFEGGRLVLLLVAVAGFFVSTQGGLTPSKFNRTSFPEGFIFGAGTAAYQGNSWRCSNADVTSDFYHRYKADIKLFKEIGLDSFRMSLSWSRLLPSKNFIPGGVNPLGVKFYNNVINEVLANGIKPFVTIFHLYPPQALEDEYGGFLSPKIVDDFRDYADLCFKTFEPYIVSHHLLLSHAATVNLYKQKYQATQKGEIGITLVSNWYVPKNQTAESRTAAVRAFDFQFGWYADPIIHGDYPPIMRSLVGKRLPKFSAAQSKQIKGSLDFLAVNYYTANYIGHTPSSNSVNLSYTTDRQITISTDKEGTPIGTPTEMSWLYIYPKGFRDYLLYIKQKYNNPVLYVTENGMAYANNASLPLKEALKDTLRITYHRDHLLYLLEAIKEDAKVKGYYMWNLADDFEWDAGFTVRFGLIYIDFKNNLKRHLKYSAYWFKAFLLKN</sequence>